<dbReference type="EMBL" id="CAUYUJ010001263">
    <property type="protein sequence ID" value="CAK0795119.1"/>
    <property type="molecule type" value="Genomic_DNA"/>
</dbReference>
<evidence type="ECO:0000313" key="2">
    <source>
        <dbReference type="EMBL" id="CAK0795119.1"/>
    </source>
</evidence>
<evidence type="ECO:0000313" key="3">
    <source>
        <dbReference type="Proteomes" id="UP001189429"/>
    </source>
</evidence>
<comment type="caution">
    <text evidence="2">The sequence shown here is derived from an EMBL/GenBank/DDBJ whole genome shotgun (WGS) entry which is preliminary data.</text>
</comment>
<keyword evidence="1" id="KW-1133">Transmembrane helix</keyword>
<proteinExistence type="predicted"/>
<protein>
    <recommendedName>
        <fullName evidence="4">Transmembrane protein 107</fullName>
    </recommendedName>
</protein>
<sequence length="122" mass="13483">MALPHLSSPLSALPWRQCPLMPHLSTVSLASSPFKSVLIQFQAFFSFAHSTISVFTFMQCQGMTTVAYCAIDRFRDLPPNSTVSAWWIHVVIMFTAVMLVRSLIPTIATAVHAGYWGHLGGE</sequence>
<evidence type="ECO:0008006" key="4">
    <source>
        <dbReference type="Google" id="ProtNLM"/>
    </source>
</evidence>
<organism evidence="2 3">
    <name type="scientific">Prorocentrum cordatum</name>
    <dbReference type="NCBI Taxonomy" id="2364126"/>
    <lineage>
        <taxon>Eukaryota</taxon>
        <taxon>Sar</taxon>
        <taxon>Alveolata</taxon>
        <taxon>Dinophyceae</taxon>
        <taxon>Prorocentrales</taxon>
        <taxon>Prorocentraceae</taxon>
        <taxon>Prorocentrum</taxon>
    </lineage>
</organism>
<reference evidence="2" key="1">
    <citation type="submission" date="2023-10" db="EMBL/GenBank/DDBJ databases">
        <authorList>
            <person name="Chen Y."/>
            <person name="Shah S."/>
            <person name="Dougan E. K."/>
            <person name="Thang M."/>
            <person name="Chan C."/>
        </authorList>
    </citation>
    <scope>NUCLEOTIDE SEQUENCE [LARGE SCALE GENOMIC DNA]</scope>
</reference>
<keyword evidence="1" id="KW-0472">Membrane</keyword>
<dbReference type="Proteomes" id="UP001189429">
    <property type="component" value="Unassembled WGS sequence"/>
</dbReference>
<keyword evidence="3" id="KW-1185">Reference proteome</keyword>
<keyword evidence="1" id="KW-0812">Transmembrane</keyword>
<evidence type="ECO:0000256" key="1">
    <source>
        <dbReference type="SAM" id="Phobius"/>
    </source>
</evidence>
<gene>
    <name evidence="2" type="ORF">PCOR1329_LOCUS4871</name>
</gene>
<name>A0ABN9PQD2_9DINO</name>
<accession>A0ABN9PQD2</accession>
<feature type="transmembrane region" description="Helical" evidence="1">
    <location>
        <begin position="86"/>
        <end position="104"/>
    </location>
</feature>